<dbReference type="Proteomes" id="UP000247454">
    <property type="component" value="Unassembled WGS sequence"/>
</dbReference>
<organism evidence="2 3">
    <name type="scientific">Phyllobacterium leguminum</name>
    <dbReference type="NCBI Taxonomy" id="314237"/>
    <lineage>
        <taxon>Bacteria</taxon>
        <taxon>Pseudomonadati</taxon>
        <taxon>Pseudomonadota</taxon>
        <taxon>Alphaproteobacteria</taxon>
        <taxon>Hyphomicrobiales</taxon>
        <taxon>Phyllobacteriaceae</taxon>
        <taxon>Phyllobacterium</taxon>
    </lineage>
</organism>
<gene>
    <name evidence="2" type="ORF">C7477_10428</name>
</gene>
<dbReference type="RefSeq" id="WP_110749783.1">
    <property type="nucleotide sequence ID" value="NZ_QJTF01000004.1"/>
</dbReference>
<evidence type="ECO:0000313" key="2">
    <source>
        <dbReference type="EMBL" id="PYE89193.1"/>
    </source>
</evidence>
<proteinExistence type="predicted"/>
<reference evidence="2 3" key="1">
    <citation type="submission" date="2018-06" db="EMBL/GenBank/DDBJ databases">
        <title>Genomic Encyclopedia of Type Strains, Phase III (KMG-III): the genomes of soil and plant-associated and newly described type strains.</title>
        <authorList>
            <person name="Whitman W."/>
        </authorList>
    </citation>
    <scope>NUCLEOTIDE SEQUENCE [LARGE SCALE GENOMIC DNA]</scope>
    <source>
        <strain evidence="2 3">ORS 1419</strain>
    </source>
</reference>
<dbReference type="PIRSF" id="PIRSF016789">
    <property type="entry name" value="DUF454"/>
    <property type="match status" value="1"/>
</dbReference>
<dbReference type="PANTHER" id="PTHR35813:SF1">
    <property type="entry name" value="INNER MEMBRANE PROTEIN YBAN"/>
    <property type="match status" value="1"/>
</dbReference>
<comment type="caution">
    <text evidence="2">The sequence shown here is derived from an EMBL/GenBank/DDBJ whole genome shotgun (WGS) entry which is preliminary data.</text>
</comment>
<dbReference type="PANTHER" id="PTHR35813">
    <property type="entry name" value="INNER MEMBRANE PROTEIN YBAN"/>
    <property type="match status" value="1"/>
</dbReference>
<dbReference type="InterPro" id="IPR007401">
    <property type="entry name" value="DUF454"/>
</dbReference>
<feature type="transmembrane region" description="Helical" evidence="1">
    <location>
        <begin position="116"/>
        <end position="134"/>
    </location>
</feature>
<sequence>MGANIEGETKGRATPPHAPGALRWVYFALGALMLALGLIGAVLPVMPSTVFLIFAAWFFGRSSPRLENWMLAHHTFGPVLRGWRDHGAIPRRAKVMACAGMAAGYALFWWGARPGWPVAAGVALFMIASTAFVISRPD</sequence>
<keyword evidence="1" id="KW-1133">Transmembrane helix</keyword>
<dbReference type="Pfam" id="PF04304">
    <property type="entry name" value="DUF454"/>
    <property type="match status" value="1"/>
</dbReference>
<evidence type="ECO:0008006" key="4">
    <source>
        <dbReference type="Google" id="ProtNLM"/>
    </source>
</evidence>
<dbReference type="EMBL" id="QJTF01000004">
    <property type="protein sequence ID" value="PYE89193.1"/>
    <property type="molecule type" value="Genomic_DNA"/>
</dbReference>
<keyword evidence="3" id="KW-1185">Reference proteome</keyword>
<protein>
    <recommendedName>
        <fullName evidence="4">DUF454 domain-containing protein</fullName>
    </recommendedName>
</protein>
<name>A0A318T339_9HYPH</name>
<dbReference type="AlphaFoldDB" id="A0A318T339"/>
<keyword evidence="1" id="KW-0472">Membrane</keyword>
<dbReference type="GO" id="GO:0005886">
    <property type="term" value="C:plasma membrane"/>
    <property type="evidence" value="ECO:0007669"/>
    <property type="project" value="TreeGrafter"/>
</dbReference>
<evidence type="ECO:0000256" key="1">
    <source>
        <dbReference type="SAM" id="Phobius"/>
    </source>
</evidence>
<dbReference type="OrthoDB" id="9816293at2"/>
<feature type="transmembrane region" description="Helical" evidence="1">
    <location>
        <begin position="93"/>
        <end position="110"/>
    </location>
</feature>
<evidence type="ECO:0000313" key="3">
    <source>
        <dbReference type="Proteomes" id="UP000247454"/>
    </source>
</evidence>
<keyword evidence="1" id="KW-0812">Transmembrane</keyword>
<feature type="transmembrane region" description="Helical" evidence="1">
    <location>
        <begin position="26"/>
        <end position="59"/>
    </location>
</feature>
<accession>A0A318T339</accession>